<keyword evidence="1" id="KW-0540">Nuclease</keyword>
<dbReference type="GO" id="GO:0003676">
    <property type="term" value="F:nucleic acid binding"/>
    <property type="evidence" value="ECO:0007669"/>
    <property type="project" value="InterPro"/>
</dbReference>
<evidence type="ECO:0000313" key="7">
    <source>
        <dbReference type="EMBL" id="TXL82051.1"/>
    </source>
</evidence>
<dbReference type="InterPro" id="IPR002729">
    <property type="entry name" value="CRISPR-assoc_Cas1"/>
</dbReference>
<dbReference type="GO" id="GO:0004519">
    <property type="term" value="F:endonuclease activity"/>
    <property type="evidence" value="ECO:0007669"/>
    <property type="project" value="UniProtKB-KW"/>
</dbReference>
<dbReference type="GO" id="GO:0016787">
    <property type="term" value="F:hydrolase activity"/>
    <property type="evidence" value="ECO:0007669"/>
    <property type="project" value="UniProtKB-KW"/>
</dbReference>
<dbReference type="Proteomes" id="UP000321638">
    <property type="component" value="Unassembled WGS sequence"/>
</dbReference>
<dbReference type="GO" id="GO:0046872">
    <property type="term" value="F:metal ion binding"/>
    <property type="evidence" value="ECO:0007669"/>
    <property type="project" value="UniProtKB-KW"/>
</dbReference>
<organism evidence="7 8">
    <name type="scientific">Vineibacter terrae</name>
    <dbReference type="NCBI Taxonomy" id="2586908"/>
    <lineage>
        <taxon>Bacteria</taxon>
        <taxon>Pseudomonadati</taxon>
        <taxon>Pseudomonadota</taxon>
        <taxon>Alphaproteobacteria</taxon>
        <taxon>Hyphomicrobiales</taxon>
        <taxon>Vineibacter</taxon>
    </lineage>
</organism>
<evidence type="ECO:0000256" key="3">
    <source>
        <dbReference type="ARBA" id="ARBA00022759"/>
    </source>
</evidence>
<dbReference type="OrthoDB" id="8525334at2"/>
<keyword evidence="2" id="KW-0479">Metal-binding</keyword>
<dbReference type="Gene3D" id="3.100.10.20">
    <property type="entry name" value="CRISPR-associated endonuclease Cas1, N-terminal domain"/>
    <property type="match status" value="1"/>
</dbReference>
<dbReference type="EMBL" id="VDUZ01000002">
    <property type="protein sequence ID" value="TXL82051.1"/>
    <property type="molecule type" value="Genomic_DNA"/>
</dbReference>
<dbReference type="GO" id="GO:0043571">
    <property type="term" value="P:maintenance of CRISPR repeat elements"/>
    <property type="evidence" value="ECO:0007669"/>
    <property type="project" value="InterPro"/>
</dbReference>
<evidence type="ECO:0000256" key="4">
    <source>
        <dbReference type="ARBA" id="ARBA00022801"/>
    </source>
</evidence>
<reference evidence="7 8" key="1">
    <citation type="submission" date="2019-06" db="EMBL/GenBank/DDBJ databases">
        <title>New taxonomy in bacterial strain CC-CFT640, isolated from vineyard.</title>
        <authorList>
            <person name="Lin S.-Y."/>
            <person name="Tsai C.-F."/>
            <person name="Young C.-C."/>
        </authorList>
    </citation>
    <scope>NUCLEOTIDE SEQUENCE [LARGE SCALE GENOMIC DNA]</scope>
    <source>
        <strain evidence="7 8">CC-CFT640</strain>
    </source>
</reference>
<dbReference type="Pfam" id="PF01867">
    <property type="entry name" value="Cas_Cas1"/>
    <property type="match status" value="1"/>
</dbReference>
<keyword evidence="6" id="KW-0051">Antiviral defense</keyword>
<evidence type="ECO:0000256" key="2">
    <source>
        <dbReference type="ARBA" id="ARBA00022723"/>
    </source>
</evidence>
<evidence type="ECO:0000256" key="5">
    <source>
        <dbReference type="ARBA" id="ARBA00022842"/>
    </source>
</evidence>
<proteinExistence type="predicted"/>
<protein>
    <recommendedName>
        <fullName evidence="9">CRISPR-associated endonuclease Cas1</fullName>
    </recommendedName>
</protein>
<dbReference type="InterPro" id="IPR042211">
    <property type="entry name" value="CRISPR-assoc_Cas1_N"/>
</dbReference>
<evidence type="ECO:0000313" key="8">
    <source>
        <dbReference type="Proteomes" id="UP000321638"/>
    </source>
</evidence>
<name>A0A5C8PVG4_9HYPH</name>
<evidence type="ECO:0008006" key="9">
    <source>
        <dbReference type="Google" id="ProtNLM"/>
    </source>
</evidence>
<keyword evidence="3" id="KW-0255">Endonuclease</keyword>
<evidence type="ECO:0000256" key="1">
    <source>
        <dbReference type="ARBA" id="ARBA00022722"/>
    </source>
</evidence>
<dbReference type="AlphaFoldDB" id="A0A5C8PVG4"/>
<gene>
    <name evidence="7" type="ORF">FHP25_03030</name>
</gene>
<accession>A0A5C8PVG4</accession>
<dbReference type="RefSeq" id="WP_147845407.1">
    <property type="nucleotide sequence ID" value="NZ_VDUZ01000002.1"/>
</dbReference>
<sequence>MTRPLYLGGEARQVCLDGPALRVATSLSPLDARVPLRLVSRITSRQGTEWSTEALARCLTLGVPVTFVSTDGDPVGYCVPARQRAVNLSRLLAAFENDVRSIGAFGDWARAEERRAILDLLRRHPRMMPARDLRPAFLRAAFLAAAGEDQPWATAVLRRLEGLLAAHMVQLLKDAGVGMPWVAPAPDRQADVFGACARAAGWLLLPALSRVLAHRRRHPRAWRRAGDGQRRVARAYEAVGPAVAAATSRRLRRLEIWLWDRRQ</sequence>
<evidence type="ECO:0000256" key="6">
    <source>
        <dbReference type="ARBA" id="ARBA00023118"/>
    </source>
</evidence>
<keyword evidence="5" id="KW-0460">Magnesium</keyword>
<keyword evidence="8" id="KW-1185">Reference proteome</keyword>
<dbReference type="GO" id="GO:0051607">
    <property type="term" value="P:defense response to virus"/>
    <property type="evidence" value="ECO:0007669"/>
    <property type="project" value="UniProtKB-KW"/>
</dbReference>
<comment type="caution">
    <text evidence="7">The sequence shown here is derived from an EMBL/GenBank/DDBJ whole genome shotgun (WGS) entry which is preliminary data.</text>
</comment>
<keyword evidence="4" id="KW-0378">Hydrolase</keyword>